<dbReference type="Proteomes" id="UP000076400">
    <property type="component" value="Unassembled WGS sequence"/>
</dbReference>
<keyword evidence="3" id="KW-1185">Reference proteome</keyword>
<dbReference type="PANTHER" id="PTHR43437">
    <property type="entry name" value="HYDROXYACYL-THIOESTER DEHYDRATASE TYPE 2, MITOCHONDRIAL-RELATED"/>
    <property type="match status" value="1"/>
</dbReference>
<dbReference type="GO" id="GO:0019171">
    <property type="term" value="F:(3R)-hydroxyacyl-[acyl-carrier-protein] dehydratase activity"/>
    <property type="evidence" value="ECO:0007669"/>
    <property type="project" value="TreeGrafter"/>
</dbReference>
<accession>A0A154VS23</accession>
<reference evidence="2 3" key="1">
    <citation type="submission" date="2015-12" db="EMBL/GenBank/DDBJ databases">
        <title>Genome sequence of Oceanibaculum pacificum MCCC 1A02656.</title>
        <authorList>
            <person name="Lu L."/>
            <person name="Lai Q."/>
            <person name="Shao Z."/>
            <person name="Qian P."/>
        </authorList>
    </citation>
    <scope>NUCLEOTIDE SEQUENCE [LARGE SCALE GENOMIC DNA]</scope>
    <source>
        <strain evidence="2 3">MCCC 1A02656</strain>
    </source>
</reference>
<evidence type="ECO:0000313" key="3">
    <source>
        <dbReference type="Proteomes" id="UP000076400"/>
    </source>
</evidence>
<evidence type="ECO:0000313" key="2">
    <source>
        <dbReference type="EMBL" id="KZD04104.1"/>
    </source>
</evidence>
<comment type="caution">
    <text evidence="2">The sequence shown here is derived from an EMBL/GenBank/DDBJ whole genome shotgun (WGS) entry which is preliminary data.</text>
</comment>
<protein>
    <recommendedName>
        <fullName evidence="1">MaoC-like domain-containing protein</fullName>
    </recommendedName>
</protein>
<gene>
    <name evidence="2" type="ORF">AUP43_03085</name>
</gene>
<dbReference type="STRING" id="580166.AUP43_03085"/>
<evidence type="ECO:0000259" key="1">
    <source>
        <dbReference type="Pfam" id="PF01575"/>
    </source>
</evidence>
<proteinExistence type="predicted"/>
<sequence>MTTAQHRVAQIFADDLAVGQVFAGEPRGIGEEHFSGFAALTGDSHPIHYHEAYAAKTQFGKRLAHGLLLVSMGALGATPLSHRLEDAMIAFVEQGCRFVKPVFIGETLTSRFEVTAIDLKPHRNAALVRFALTLLDHAGSPVLEGHHTYLLKCRPQGTDKVA</sequence>
<dbReference type="InterPro" id="IPR050965">
    <property type="entry name" value="UPF0336/Enoyl-CoA_hydratase"/>
</dbReference>
<feature type="domain" description="MaoC-like" evidence="1">
    <location>
        <begin position="25"/>
        <end position="118"/>
    </location>
</feature>
<dbReference type="EMBL" id="LPXN01000138">
    <property type="protein sequence ID" value="KZD04104.1"/>
    <property type="molecule type" value="Genomic_DNA"/>
</dbReference>
<dbReference type="AlphaFoldDB" id="A0A154VS23"/>
<dbReference type="OrthoDB" id="9796589at2"/>
<dbReference type="Gene3D" id="3.10.129.10">
    <property type="entry name" value="Hotdog Thioesterase"/>
    <property type="match status" value="1"/>
</dbReference>
<dbReference type="RefSeq" id="WP_067558657.1">
    <property type="nucleotide sequence ID" value="NZ_LPXN01000138.1"/>
</dbReference>
<dbReference type="InterPro" id="IPR029069">
    <property type="entry name" value="HotDog_dom_sf"/>
</dbReference>
<organism evidence="2 3">
    <name type="scientific">Oceanibaculum pacificum</name>
    <dbReference type="NCBI Taxonomy" id="580166"/>
    <lineage>
        <taxon>Bacteria</taxon>
        <taxon>Pseudomonadati</taxon>
        <taxon>Pseudomonadota</taxon>
        <taxon>Alphaproteobacteria</taxon>
        <taxon>Rhodospirillales</taxon>
        <taxon>Oceanibaculaceae</taxon>
        <taxon>Oceanibaculum</taxon>
    </lineage>
</organism>
<dbReference type="SUPFAM" id="SSF54637">
    <property type="entry name" value="Thioesterase/thiol ester dehydrase-isomerase"/>
    <property type="match status" value="1"/>
</dbReference>
<dbReference type="InterPro" id="IPR002539">
    <property type="entry name" value="MaoC-like_dom"/>
</dbReference>
<dbReference type="GO" id="GO:0006633">
    <property type="term" value="P:fatty acid biosynthetic process"/>
    <property type="evidence" value="ECO:0007669"/>
    <property type="project" value="TreeGrafter"/>
</dbReference>
<dbReference type="Pfam" id="PF01575">
    <property type="entry name" value="MaoC_dehydratas"/>
    <property type="match status" value="1"/>
</dbReference>
<name>A0A154VS23_9PROT</name>
<dbReference type="PANTHER" id="PTHR43437:SF3">
    <property type="entry name" value="HYDROXYACYL-THIOESTER DEHYDRATASE TYPE 2, MITOCHONDRIAL"/>
    <property type="match status" value="1"/>
</dbReference>